<dbReference type="PANTHER" id="PTHR46020:SF4">
    <property type="entry name" value="OS04G0650200 PROTEIN"/>
    <property type="match status" value="1"/>
</dbReference>
<keyword evidence="3" id="KW-0443">Lipid metabolism</keyword>
<dbReference type="SMR" id="A0A2K1L1Y1"/>
<dbReference type="SUPFAM" id="SSF52266">
    <property type="entry name" value="SGNH hydrolase"/>
    <property type="match status" value="1"/>
</dbReference>
<dbReference type="InterPro" id="IPR036514">
    <property type="entry name" value="SGNH_hydro_sf"/>
</dbReference>
<feature type="chain" id="PRO_5044576497" evidence="4">
    <location>
        <begin position="37"/>
        <end position="369"/>
    </location>
</feature>
<organism evidence="5">
    <name type="scientific">Physcomitrium patens</name>
    <name type="common">Spreading-leaved earth moss</name>
    <name type="synonym">Physcomitrella patens</name>
    <dbReference type="NCBI Taxonomy" id="3218"/>
    <lineage>
        <taxon>Eukaryota</taxon>
        <taxon>Viridiplantae</taxon>
        <taxon>Streptophyta</taxon>
        <taxon>Embryophyta</taxon>
        <taxon>Bryophyta</taxon>
        <taxon>Bryophytina</taxon>
        <taxon>Bryopsida</taxon>
        <taxon>Funariidae</taxon>
        <taxon>Funariales</taxon>
        <taxon>Funariaceae</taxon>
        <taxon>Physcomitrium</taxon>
    </lineage>
</organism>
<dbReference type="OrthoDB" id="1600564at2759"/>
<dbReference type="EMBL" id="ABEU02000002">
    <property type="protein sequence ID" value="PNR60039.1"/>
    <property type="molecule type" value="Genomic_DNA"/>
</dbReference>
<keyword evidence="7" id="KW-1185">Reference proteome</keyword>
<dbReference type="GeneID" id="112294504"/>
<dbReference type="Proteomes" id="UP000006727">
    <property type="component" value="Chromosome 2"/>
</dbReference>
<dbReference type="Gramene" id="Pp3c2_17490V3.1">
    <property type="protein sequence ID" value="Pp3c2_17490V3.1"/>
    <property type="gene ID" value="Pp3c2_17490"/>
</dbReference>
<dbReference type="EnsemblPlants" id="Pp3c2_17490V3.2">
    <property type="protein sequence ID" value="Pp3c2_17490V3.2"/>
    <property type="gene ID" value="Pp3c2_17490"/>
</dbReference>
<keyword evidence="4" id="KW-0732">Signal</keyword>
<evidence type="ECO:0000256" key="2">
    <source>
        <dbReference type="ARBA" id="ARBA00022801"/>
    </source>
</evidence>
<dbReference type="EnsemblPlants" id="Pp3c2_17490V3.4">
    <property type="protein sequence ID" value="Pp3c2_17490V3.4"/>
    <property type="gene ID" value="Pp3c2_17490"/>
</dbReference>
<evidence type="ECO:0000313" key="5">
    <source>
        <dbReference type="EMBL" id="PNR60039.1"/>
    </source>
</evidence>
<proteinExistence type="inferred from homology"/>
<dbReference type="PANTHER" id="PTHR46020">
    <property type="entry name" value="OSJNBB0059K02.9 PROTEIN"/>
    <property type="match status" value="1"/>
</dbReference>
<sequence>MTRCTMANPSSERGLTHIVICTLLLSAAFLSRVSYGQETGLKSSKFPPPNAIFAFGDSYLDTGNHNHSAGVNRPWLAPYGRTYPGTPTGRFSDGRVFTDVFASALQMLSPIAYERRLSDPNAPKHGMNFAVGGAGVFSSYGILNLGGQVDQFQSLLNTIYPTAFLENSVVLVGIHGNDYGAYLVKGNPISGLPMFQKLVVDEMVRQIERLNKLGFKTFYINNMQPVGCLPSSTRPTFNECNEVTDSIMSVPHNSLLETAVADLKQRLPASTFSLLDHYSAFNTVLRTPANSGLSAHPLVPCCLGEGNATRSCGEVAPNGKAMFTVCDDPKKSFFWDTIHPSQSGWTAVTKLLFPDADLEPFQSSKERQS</sequence>
<dbReference type="AlphaFoldDB" id="A0A2K1L1Y1"/>
<name>A0A2K1L1Y1_PHYPA</name>
<dbReference type="Gramene" id="Pp3c2_17490V3.2">
    <property type="protein sequence ID" value="Pp3c2_17490V3.2"/>
    <property type="gene ID" value="Pp3c2_17490"/>
</dbReference>
<reference evidence="6" key="3">
    <citation type="submission" date="2020-12" db="UniProtKB">
        <authorList>
            <consortium name="EnsemblPlants"/>
        </authorList>
    </citation>
    <scope>IDENTIFICATION</scope>
</reference>
<evidence type="ECO:0000256" key="3">
    <source>
        <dbReference type="ARBA" id="ARBA00023098"/>
    </source>
</evidence>
<reference evidence="5 7" key="1">
    <citation type="journal article" date="2008" name="Science">
        <title>The Physcomitrella genome reveals evolutionary insights into the conquest of land by plants.</title>
        <authorList>
            <person name="Rensing S."/>
            <person name="Lang D."/>
            <person name="Zimmer A."/>
            <person name="Terry A."/>
            <person name="Salamov A."/>
            <person name="Shapiro H."/>
            <person name="Nishiyama T."/>
            <person name="Perroud P.-F."/>
            <person name="Lindquist E."/>
            <person name="Kamisugi Y."/>
            <person name="Tanahashi T."/>
            <person name="Sakakibara K."/>
            <person name="Fujita T."/>
            <person name="Oishi K."/>
            <person name="Shin-I T."/>
            <person name="Kuroki Y."/>
            <person name="Toyoda A."/>
            <person name="Suzuki Y."/>
            <person name="Hashimoto A."/>
            <person name="Yamaguchi K."/>
            <person name="Sugano A."/>
            <person name="Kohara Y."/>
            <person name="Fujiyama A."/>
            <person name="Anterola A."/>
            <person name="Aoki S."/>
            <person name="Ashton N."/>
            <person name="Barbazuk W.B."/>
            <person name="Barker E."/>
            <person name="Bennetzen J."/>
            <person name="Bezanilla M."/>
            <person name="Blankenship R."/>
            <person name="Cho S.H."/>
            <person name="Dutcher S."/>
            <person name="Estelle M."/>
            <person name="Fawcett J.A."/>
            <person name="Gundlach H."/>
            <person name="Hanada K."/>
            <person name="Heyl A."/>
            <person name="Hicks K.A."/>
            <person name="Hugh J."/>
            <person name="Lohr M."/>
            <person name="Mayer K."/>
            <person name="Melkozernov A."/>
            <person name="Murata T."/>
            <person name="Nelson D."/>
            <person name="Pils B."/>
            <person name="Prigge M."/>
            <person name="Reiss B."/>
            <person name="Renner T."/>
            <person name="Rombauts S."/>
            <person name="Rushton P."/>
            <person name="Sanderfoot A."/>
            <person name="Schween G."/>
            <person name="Shiu S.-H."/>
            <person name="Stueber K."/>
            <person name="Theodoulou F.L."/>
            <person name="Tu H."/>
            <person name="Van de Peer Y."/>
            <person name="Verrier P.J."/>
            <person name="Waters E."/>
            <person name="Wood A."/>
            <person name="Yang L."/>
            <person name="Cove D."/>
            <person name="Cuming A."/>
            <person name="Hasebe M."/>
            <person name="Lucas S."/>
            <person name="Mishler D.B."/>
            <person name="Reski R."/>
            <person name="Grigoriev I."/>
            <person name="Quatrano R.S."/>
            <person name="Boore J.L."/>
        </authorList>
    </citation>
    <scope>NUCLEOTIDE SEQUENCE [LARGE SCALE GENOMIC DNA]</scope>
    <source>
        <strain evidence="6 7">cv. Gransden 2004</strain>
    </source>
</reference>
<evidence type="ECO:0000256" key="1">
    <source>
        <dbReference type="ARBA" id="ARBA00008668"/>
    </source>
</evidence>
<dbReference type="Gene3D" id="3.40.50.1110">
    <property type="entry name" value="SGNH hydrolase"/>
    <property type="match status" value="1"/>
</dbReference>
<feature type="signal peptide" evidence="4">
    <location>
        <begin position="1"/>
        <end position="36"/>
    </location>
</feature>
<dbReference type="Pfam" id="PF00657">
    <property type="entry name" value="Lipase_GDSL"/>
    <property type="match status" value="1"/>
</dbReference>
<dbReference type="Gramene" id="Pp3c2_17490V3.4">
    <property type="protein sequence ID" value="Pp3c2_17490V3.4"/>
    <property type="gene ID" value="Pp3c2_17490"/>
</dbReference>
<dbReference type="RefSeq" id="XP_024400777.1">
    <property type="nucleotide sequence ID" value="XM_024545009.2"/>
</dbReference>
<comment type="similarity">
    <text evidence="1">Belongs to the 'GDSL' lipolytic enzyme family.</text>
</comment>
<evidence type="ECO:0000256" key="4">
    <source>
        <dbReference type="SAM" id="SignalP"/>
    </source>
</evidence>
<evidence type="ECO:0000313" key="6">
    <source>
        <dbReference type="EnsemblPlants" id="Pp3c2_17490V3.1"/>
    </source>
</evidence>
<dbReference type="GO" id="GO:0006629">
    <property type="term" value="P:lipid metabolic process"/>
    <property type="evidence" value="ECO:0007669"/>
    <property type="project" value="UniProtKB-KW"/>
</dbReference>
<dbReference type="EnsemblPlants" id="Pp3c2_17490V3.1">
    <property type="protein sequence ID" value="Pp3c2_17490V3.1"/>
    <property type="gene ID" value="Pp3c2_17490"/>
</dbReference>
<dbReference type="OMA" id="WETRAWY"/>
<dbReference type="GO" id="GO:0016788">
    <property type="term" value="F:hydrolase activity, acting on ester bonds"/>
    <property type="evidence" value="ECO:0007669"/>
    <property type="project" value="InterPro"/>
</dbReference>
<protein>
    <submittedName>
        <fullName evidence="5 6">Uncharacterized protein</fullName>
    </submittedName>
</protein>
<keyword evidence="2" id="KW-0378">Hydrolase</keyword>
<evidence type="ECO:0000313" key="7">
    <source>
        <dbReference type="Proteomes" id="UP000006727"/>
    </source>
</evidence>
<accession>A0A2K1L1Y1</accession>
<reference evidence="5 7" key="2">
    <citation type="journal article" date="2018" name="Plant J.">
        <title>The Physcomitrella patens chromosome-scale assembly reveals moss genome structure and evolution.</title>
        <authorList>
            <person name="Lang D."/>
            <person name="Ullrich K.K."/>
            <person name="Murat F."/>
            <person name="Fuchs J."/>
            <person name="Jenkins J."/>
            <person name="Haas F.B."/>
            <person name="Piednoel M."/>
            <person name="Gundlach H."/>
            <person name="Van Bel M."/>
            <person name="Meyberg R."/>
            <person name="Vives C."/>
            <person name="Morata J."/>
            <person name="Symeonidi A."/>
            <person name="Hiss M."/>
            <person name="Muchero W."/>
            <person name="Kamisugi Y."/>
            <person name="Saleh O."/>
            <person name="Blanc G."/>
            <person name="Decker E.L."/>
            <person name="van Gessel N."/>
            <person name="Grimwood J."/>
            <person name="Hayes R.D."/>
            <person name="Graham S.W."/>
            <person name="Gunter L.E."/>
            <person name="McDaniel S.F."/>
            <person name="Hoernstein S.N.W."/>
            <person name="Larsson A."/>
            <person name="Li F.W."/>
            <person name="Perroud P.F."/>
            <person name="Phillips J."/>
            <person name="Ranjan P."/>
            <person name="Rokshar D.S."/>
            <person name="Rothfels C.J."/>
            <person name="Schneider L."/>
            <person name="Shu S."/>
            <person name="Stevenson D.W."/>
            <person name="Thummler F."/>
            <person name="Tillich M."/>
            <person name="Villarreal Aguilar J.C."/>
            <person name="Widiez T."/>
            <person name="Wong G.K."/>
            <person name="Wymore A."/>
            <person name="Zhang Y."/>
            <person name="Zimmer A.D."/>
            <person name="Quatrano R.S."/>
            <person name="Mayer K.F.X."/>
            <person name="Goodstein D."/>
            <person name="Casacuberta J.M."/>
            <person name="Vandepoele K."/>
            <person name="Reski R."/>
            <person name="Cuming A.C."/>
            <person name="Tuskan G.A."/>
            <person name="Maumus F."/>
            <person name="Salse J."/>
            <person name="Schmutz J."/>
            <person name="Rensing S.A."/>
        </authorList>
    </citation>
    <scope>NUCLEOTIDE SEQUENCE [LARGE SCALE GENOMIC DNA]</scope>
    <source>
        <strain evidence="6 7">cv. Gransden 2004</strain>
    </source>
</reference>
<gene>
    <name evidence="6" type="primary">LOC112294504</name>
    <name evidence="5" type="ORF">PHYPA_002832</name>
</gene>
<dbReference type="STRING" id="3218.A0A2K1L1Y1"/>
<dbReference type="InterPro" id="IPR001087">
    <property type="entry name" value="GDSL"/>
</dbReference>
<dbReference type="PaxDb" id="3218-PP1S281_128V6.3"/>